<name>B5CZP1_PHOPM</name>
<reference evidence="2 3" key="2">
    <citation type="submission" date="2008-08" db="EMBL/GenBank/DDBJ databases">
        <authorList>
            <person name="Fulton L."/>
            <person name="Clifton S."/>
            <person name="Fulton B."/>
            <person name="Xu J."/>
            <person name="Minx P."/>
            <person name="Pepin K.H."/>
            <person name="Johnson M."/>
            <person name="Thiruvilangam P."/>
            <person name="Bhonagiri V."/>
            <person name="Nash W.E."/>
            <person name="Mardis E.R."/>
            <person name="Wilson R.K."/>
        </authorList>
    </citation>
    <scope>NUCLEOTIDE SEQUENCE [LARGE SCALE GENOMIC DNA]</scope>
    <source>
        <strain evidence="3">DSM 17135 / JCM 12973 / M2</strain>
    </source>
</reference>
<evidence type="ECO:0000313" key="3">
    <source>
        <dbReference type="Proteomes" id="UP000003452"/>
    </source>
</evidence>
<keyword evidence="1" id="KW-0472">Membrane</keyword>
<dbReference type="EMBL" id="ABQC02000019">
    <property type="protein sequence ID" value="EDY95921.1"/>
    <property type="molecule type" value="Genomic_DNA"/>
</dbReference>
<feature type="transmembrane region" description="Helical" evidence="1">
    <location>
        <begin position="12"/>
        <end position="38"/>
    </location>
</feature>
<comment type="caution">
    <text evidence="2">The sequence shown here is derived from an EMBL/GenBank/DDBJ whole genome shotgun (WGS) entry which is preliminary data.</text>
</comment>
<gene>
    <name evidence="2" type="ORF">BACPLE_02206</name>
</gene>
<protein>
    <submittedName>
        <fullName evidence="2">Uncharacterized protein</fullName>
    </submittedName>
</protein>
<sequence length="39" mass="4545">MIRIKVFYSMKHYFLKIACVKIGIFFNCGVGIGFLIIFL</sequence>
<proteinExistence type="predicted"/>
<accession>B5CZP1</accession>
<evidence type="ECO:0000313" key="2">
    <source>
        <dbReference type="EMBL" id="EDY95921.1"/>
    </source>
</evidence>
<evidence type="ECO:0000256" key="1">
    <source>
        <dbReference type="SAM" id="Phobius"/>
    </source>
</evidence>
<dbReference type="Proteomes" id="UP000003452">
    <property type="component" value="Unassembled WGS sequence"/>
</dbReference>
<keyword evidence="1" id="KW-0812">Transmembrane</keyword>
<organism evidence="2 3">
    <name type="scientific">Phocaeicola plebeius (strain DSM 17135 / JCM 12973 / CCUG 54634 / M2)</name>
    <name type="common">Bacteroides plebeius</name>
    <dbReference type="NCBI Taxonomy" id="484018"/>
    <lineage>
        <taxon>Bacteria</taxon>
        <taxon>Pseudomonadati</taxon>
        <taxon>Bacteroidota</taxon>
        <taxon>Bacteroidia</taxon>
        <taxon>Bacteroidales</taxon>
        <taxon>Bacteroidaceae</taxon>
        <taxon>Phocaeicola</taxon>
    </lineage>
</organism>
<dbReference type="HOGENOM" id="CLU_3304950_0_0_10"/>
<dbReference type="AlphaFoldDB" id="B5CZP1"/>
<keyword evidence="1" id="KW-1133">Transmembrane helix</keyword>
<reference evidence="2 3" key="1">
    <citation type="submission" date="2008-08" db="EMBL/GenBank/DDBJ databases">
        <title>Draft genome sequence of Bacteroides plebeius (DSM 17135).</title>
        <authorList>
            <person name="Sudarsanam P."/>
            <person name="Ley R."/>
            <person name="Guruge J."/>
            <person name="Turnbaugh P.J."/>
            <person name="Mahowald M."/>
            <person name="Liep D."/>
            <person name="Gordon J."/>
        </authorList>
    </citation>
    <scope>NUCLEOTIDE SEQUENCE [LARGE SCALE GENOMIC DNA]</scope>
    <source>
        <strain evidence="3">DSM 17135 / JCM 12973 / M2</strain>
    </source>
</reference>